<gene>
    <name evidence="1" type="ORF">ACINKY_23815</name>
</gene>
<evidence type="ECO:0000313" key="1">
    <source>
        <dbReference type="EMBL" id="MFK0525242.1"/>
    </source>
</evidence>
<dbReference type="RefSeq" id="WP_402877979.1">
    <property type="nucleotide sequence ID" value="NZ_JBIYSL010000005.1"/>
</dbReference>
<dbReference type="Proteomes" id="UP001618531">
    <property type="component" value="Unassembled WGS sequence"/>
</dbReference>
<proteinExistence type="predicted"/>
<accession>A0ABW8I1Y3</accession>
<comment type="caution">
    <text evidence="1">The sequence shown here is derived from an EMBL/GenBank/DDBJ whole genome shotgun (WGS) entry which is preliminary data.</text>
</comment>
<reference evidence="1 2" key="1">
    <citation type="submission" date="2024-11" db="EMBL/GenBank/DDBJ databases">
        <title>Identification and Characterization of a Novel Fosfomycin Bacillithiol Transferase FosB8 in Paenibacillus illinoisensis.</title>
        <authorList>
            <person name="Lu W."/>
        </authorList>
    </citation>
    <scope>NUCLEOTIDE SEQUENCE [LARGE SCALE GENOMIC DNA]</scope>
    <source>
        <strain evidence="1 2">WP77</strain>
    </source>
</reference>
<organism evidence="1 2">
    <name type="scientific">Paenibacillus illinoisensis</name>
    <dbReference type="NCBI Taxonomy" id="59845"/>
    <lineage>
        <taxon>Bacteria</taxon>
        <taxon>Bacillati</taxon>
        <taxon>Bacillota</taxon>
        <taxon>Bacilli</taxon>
        <taxon>Bacillales</taxon>
        <taxon>Paenibacillaceae</taxon>
        <taxon>Paenibacillus</taxon>
    </lineage>
</organism>
<protein>
    <submittedName>
        <fullName evidence="1">Uncharacterized protein</fullName>
    </submittedName>
</protein>
<sequence>MDRLKHSGFYKLKFLVTPEEFKGILELFEQKEAQFNLSNAARTTHDLNQVHEAYTAYYQYFTGQEKLYYHPHFVYSITMKLDDKISGFFIKNEGISFPYRGAWAEDELPCIMLSLPKGFQVHLEDEKGKYYVYEDIREHLPLTHAFYEEVGKYIKKHTKLLRCSVGSSTDDLQELKPSVRVSRDAAADLANSWIFTTYSLVLNMA</sequence>
<dbReference type="EMBL" id="JBIYSL010000005">
    <property type="protein sequence ID" value="MFK0525242.1"/>
    <property type="molecule type" value="Genomic_DNA"/>
</dbReference>
<name>A0ABW8I1Y3_9BACL</name>
<evidence type="ECO:0000313" key="2">
    <source>
        <dbReference type="Proteomes" id="UP001618531"/>
    </source>
</evidence>
<keyword evidence="2" id="KW-1185">Reference proteome</keyword>